<proteinExistence type="predicted"/>
<dbReference type="EMBL" id="FPHF01000076">
    <property type="protein sequence ID" value="SFV64353.1"/>
    <property type="molecule type" value="Genomic_DNA"/>
</dbReference>
<reference evidence="1" key="1">
    <citation type="submission" date="2016-10" db="EMBL/GenBank/DDBJ databases">
        <authorList>
            <person name="de Groot N.N."/>
        </authorList>
    </citation>
    <scope>NUCLEOTIDE SEQUENCE</scope>
</reference>
<protein>
    <submittedName>
        <fullName evidence="1">Uncharacterized protein</fullName>
    </submittedName>
</protein>
<dbReference type="AlphaFoldDB" id="A0A1W1CF81"/>
<name>A0A1W1CF81_9ZZZZ</name>
<evidence type="ECO:0000313" key="1">
    <source>
        <dbReference type="EMBL" id="SFV64353.1"/>
    </source>
</evidence>
<organism evidence="1">
    <name type="scientific">hydrothermal vent metagenome</name>
    <dbReference type="NCBI Taxonomy" id="652676"/>
    <lineage>
        <taxon>unclassified sequences</taxon>
        <taxon>metagenomes</taxon>
        <taxon>ecological metagenomes</taxon>
    </lineage>
</organism>
<sequence length="389" mass="45341">MIKEQALDILKEDIAKGYPFSDDFYWRYKDNFVDNDVLVNKIDRHMTEHLTFNQFINFSQFLSLFSFYRMIYSFTIKEDFEGAKIELSRANQYAYMTYHIGSQACKNLNTEDFANHFTGDMQHAAPLLASTVLANDWKNAQLVAEDLINSLNATSCIIGRGNSKATVSWFMLKLLSEIFEQPIDKRKPRHPSDFDLYEMVLENYNTTDVKEVEKLVYLLADKHLENLNLSLEDEEEIHSPFLQIIPFEIIVFLKVRTKIGLKNPTSFLHPLMSQAFVNEILTDNNILEKSIELPYAKELLSELKEEYPDYDKKRQEPTLTTKKEKVTLLKALAPKTGRYRASLPNKHPQAKQLEGDPHSYARFLKDDTFIYEGLEEYDLSEITWSYIGD</sequence>
<gene>
    <name evidence="1" type="ORF">MNB_SM-4-1154</name>
</gene>
<accession>A0A1W1CF81</accession>